<keyword evidence="2" id="KW-1185">Reference proteome</keyword>
<organism evidence="1 2">
    <name type="scientific">Galerina marginata (strain CBS 339.88)</name>
    <dbReference type="NCBI Taxonomy" id="685588"/>
    <lineage>
        <taxon>Eukaryota</taxon>
        <taxon>Fungi</taxon>
        <taxon>Dikarya</taxon>
        <taxon>Basidiomycota</taxon>
        <taxon>Agaricomycotina</taxon>
        <taxon>Agaricomycetes</taxon>
        <taxon>Agaricomycetidae</taxon>
        <taxon>Agaricales</taxon>
        <taxon>Agaricineae</taxon>
        <taxon>Strophariaceae</taxon>
        <taxon>Galerina</taxon>
    </lineage>
</organism>
<evidence type="ECO:0000313" key="1">
    <source>
        <dbReference type="EMBL" id="KDR84069.1"/>
    </source>
</evidence>
<accession>A0A067TVV9</accession>
<reference evidence="2" key="1">
    <citation type="journal article" date="2014" name="Proc. Natl. Acad. Sci. U.S.A.">
        <title>Extensive sampling of basidiomycete genomes demonstrates inadequacy of the white-rot/brown-rot paradigm for wood decay fungi.</title>
        <authorList>
            <person name="Riley R."/>
            <person name="Salamov A.A."/>
            <person name="Brown D.W."/>
            <person name="Nagy L.G."/>
            <person name="Floudas D."/>
            <person name="Held B.W."/>
            <person name="Levasseur A."/>
            <person name="Lombard V."/>
            <person name="Morin E."/>
            <person name="Otillar R."/>
            <person name="Lindquist E.A."/>
            <person name="Sun H."/>
            <person name="LaButti K.M."/>
            <person name="Schmutz J."/>
            <person name="Jabbour D."/>
            <person name="Luo H."/>
            <person name="Baker S.E."/>
            <person name="Pisabarro A.G."/>
            <person name="Walton J.D."/>
            <person name="Blanchette R.A."/>
            <person name="Henrissat B."/>
            <person name="Martin F."/>
            <person name="Cullen D."/>
            <person name="Hibbett D.S."/>
            <person name="Grigoriev I.V."/>
        </authorList>
    </citation>
    <scope>NUCLEOTIDE SEQUENCE [LARGE SCALE GENOMIC DNA]</scope>
    <source>
        <strain evidence="2">CBS 339.88</strain>
    </source>
</reference>
<dbReference type="AlphaFoldDB" id="A0A067TVV9"/>
<evidence type="ECO:0000313" key="2">
    <source>
        <dbReference type="Proteomes" id="UP000027222"/>
    </source>
</evidence>
<dbReference type="EMBL" id="KL142368">
    <property type="protein sequence ID" value="KDR84069.1"/>
    <property type="molecule type" value="Genomic_DNA"/>
</dbReference>
<dbReference type="HOGENOM" id="CLU_2622191_0_0_1"/>
<name>A0A067TVV9_GALM3</name>
<dbReference type="PROSITE" id="PS51257">
    <property type="entry name" value="PROKAR_LIPOPROTEIN"/>
    <property type="match status" value="1"/>
</dbReference>
<sequence>MDMATRSSRFQPAWVVIGACSGKELRRCLRDRAGFAQYYLPEMQQLPSKSSTSHEEKHFVANSARSSELLVFLHSLIH</sequence>
<protein>
    <submittedName>
        <fullName evidence="1">Uncharacterized protein</fullName>
    </submittedName>
</protein>
<dbReference type="Proteomes" id="UP000027222">
    <property type="component" value="Unassembled WGS sequence"/>
</dbReference>
<gene>
    <name evidence="1" type="ORF">GALMADRAFT_236709</name>
</gene>
<proteinExistence type="predicted"/>